<sequence>MDRCIVLILVSNSQRRSLVYSLMRSGSFPGMNSPPDVSCGIRNLNSNMDG</sequence>
<organism evidence="1">
    <name type="scientific">Lepeophtheirus salmonis</name>
    <name type="common">Salmon louse</name>
    <name type="synonym">Caligus salmonis</name>
    <dbReference type="NCBI Taxonomy" id="72036"/>
    <lineage>
        <taxon>Eukaryota</taxon>
        <taxon>Metazoa</taxon>
        <taxon>Ecdysozoa</taxon>
        <taxon>Arthropoda</taxon>
        <taxon>Crustacea</taxon>
        <taxon>Multicrustacea</taxon>
        <taxon>Hexanauplia</taxon>
        <taxon>Copepoda</taxon>
        <taxon>Siphonostomatoida</taxon>
        <taxon>Caligidae</taxon>
        <taxon>Lepeophtheirus</taxon>
    </lineage>
</organism>
<protein>
    <submittedName>
        <fullName evidence="1">Uncharacterized protein</fullName>
    </submittedName>
</protein>
<reference evidence="1" key="1">
    <citation type="submission" date="2014-05" db="EMBL/GenBank/DDBJ databases">
        <authorList>
            <person name="Chronopoulou M."/>
        </authorList>
    </citation>
    <scope>NUCLEOTIDE SEQUENCE</scope>
    <source>
        <tissue evidence="1">Whole organism</tissue>
    </source>
</reference>
<evidence type="ECO:0000313" key="1">
    <source>
        <dbReference type="EMBL" id="CDW21780.1"/>
    </source>
</evidence>
<dbReference type="AlphaFoldDB" id="A0A0K2T7I9"/>
<dbReference type="EMBL" id="HACA01004419">
    <property type="protein sequence ID" value="CDW21780.1"/>
    <property type="molecule type" value="Transcribed_RNA"/>
</dbReference>
<name>A0A0K2T7I9_LEPSM</name>
<accession>A0A0K2T7I9</accession>
<proteinExistence type="predicted"/>